<name>A0ABP6XNL6_9ACTN</name>
<keyword evidence="2" id="KW-1185">Reference proteome</keyword>
<dbReference type="EMBL" id="BAAAYR010000004">
    <property type="protein sequence ID" value="GAA3569770.1"/>
    <property type="molecule type" value="Genomic_DNA"/>
</dbReference>
<accession>A0ABP6XNL6</accession>
<dbReference type="InterPro" id="IPR053977">
    <property type="entry name" value="Rv2466c-like"/>
</dbReference>
<comment type="caution">
    <text evidence="1">The sequence shown here is derived from an EMBL/GenBank/DDBJ whole genome shotgun (WGS) entry which is preliminary data.</text>
</comment>
<protein>
    <submittedName>
        <fullName evidence="1">DsbA family protein</fullName>
    </submittedName>
</protein>
<dbReference type="Gene3D" id="3.40.30.10">
    <property type="entry name" value="Glutaredoxin"/>
    <property type="match status" value="1"/>
</dbReference>
<gene>
    <name evidence="1" type="ORF">GCM10022197_27660</name>
</gene>
<proteinExistence type="predicted"/>
<dbReference type="Proteomes" id="UP001500767">
    <property type="component" value="Unassembled WGS sequence"/>
</dbReference>
<dbReference type="SUPFAM" id="SSF52833">
    <property type="entry name" value="Thioredoxin-like"/>
    <property type="match status" value="1"/>
</dbReference>
<dbReference type="InterPro" id="IPR036249">
    <property type="entry name" value="Thioredoxin-like_sf"/>
</dbReference>
<dbReference type="CDD" id="cd02972">
    <property type="entry name" value="DsbA_family"/>
    <property type="match status" value="1"/>
</dbReference>
<sequence>MAKKSKQTDAKAELEALGKQTRKAVEALVAEVREVAEELRSRTTAAAPVTSKVETVDFWFDPICPWAWMTSRWMLEVEKVRPVRTVFHVMSLSVLNEGRDLPEGYRTLLDKGWAPVRVALAVEEQYGQEQLRAFYTAIGTRIHPGQEGFTRDVLEAALRDVGLPPELADAGEVGDNDEALRASHHQGMDPVGQDVGTPVIHVGDVAFFGPVMSPAPKGEEAGRVYDGVLALASYKGFFELKRTRTVDPIFD</sequence>
<evidence type="ECO:0000313" key="1">
    <source>
        <dbReference type="EMBL" id="GAA3569770.1"/>
    </source>
</evidence>
<reference evidence="2" key="1">
    <citation type="journal article" date="2019" name="Int. J. Syst. Evol. Microbiol.">
        <title>The Global Catalogue of Microorganisms (GCM) 10K type strain sequencing project: providing services to taxonomists for standard genome sequencing and annotation.</title>
        <authorList>
            <consortium name="The Broad Institute Genomics Platform"/>
            <consortium name="The Broad Institute Genome Sequencing Center for Infectious Disease"/>
            <person name="Wu L."/>
            <person name="Ma J."/>
        </authorList>
    </citation>
    <scope>NUCLEOTIDE SEQUENCE [LARGE SCALE GENOMIC DNA]</scope>
    <source>
        <strain evidence="2">JCM 16540</strain>
    </source>
</reference>
<organism evidence="1 2">
    <name type="scientific">Microlunatus spumicola</name>
    <dbReference type="NCBI Taxonomy" id="81499"/>
    <lineage>
        <taxon>Bacteria</taxon>
        <taxon>Bacillati</taxon>
        <taxon>Actinomycetota</taxon>
        <taxon>Actinomycetes</taxon>
        <taxon>Propionibacteriales</taxon>
        <taxon>Propionibacteriaceae</taxon>
        <taxon>Microlunatus</taxon>
    </lineage>
</organism>
<evidence type="ECO:0000313" key="2">
    <source>
        <dbReference type="Proteomes" id="UP001500767"/>
    </source>
</evidence>
<dbReference type="Pfam" id="PF22234">
    <property type="entry name" value="Rv2466c-like"/>
    <property type="match status" value="1"/>
</dbReference>
<dbReference type="RefSeq" id="WP_425562165.1">
    <property type="nucleotide sequence ID" value="NZ_BAAAYR010000004.1"/>
</dbReference>